<dbReference type="GO" id="GO:0051256">
    <property type="term" value="P:mitotic spindle midzone assembly"/>
    <property type="evidence" value="ECO:0007669"/>
    <property type="project" value="TreeGrafter"/>
</dbReference>
<gene>
    <name evidence="1" type="ORF">IWQ62_005859</name>
</gene>
<dbReference type="OrthoDB" id="642895at2759"/>
<comment type="caution">
    <text evidence="1">The sequence shown here is derived from an EMBL/GenBank/DDBJ whole genome shotgun (WGS) entry which is preliminary data.</text>
</comment>
<dbReference type="EMBL" id="JANBPY010002696">
    <property type="protein sequence ID" value="KAJ1954021.1"/>
    <property type="molecule type" value="Genomic_DNA"/>
</dbReference>
<dbReference type="PANTHER" id="PTHR19321">
    <property type="entry name" value="PROTEIN REGULATOR OF CYTOKINESIS 1 PRC1-RELATED"/>
    <property type="match status" value="1"/>
</dbReference>
<dbReference type="AlphaFoldDB" id="A0A9W8AP45"/>
<sequence>MPYDTPQPWDFPVHHRLKCLEHLWQDLGFFDPSNNPTPAGLPCLESQPTWLSEKLRAILFEFDRIIDAERSAQRYLVAEVEDLTEQVEDLCRTLGLAVDGIVYPHWNIALTTYKAKQHLTQVLSYLHKEITRRRSQLGRETSQLGGLITELRDTNYRPPSPERFDSELHLGRVNQITNDLHHFEREREDRRLQFDDIINRCWTAWSHIRYTPVDDLDEVLGNLFTESNPGNDVVTLKGQRFVWYQPTRESPLTLAKEDLRQLTSKMLMLESRLAMNRTRKEEIVANITNLWRDANVPDNERITIPEDYSDGTIRLLETTYQGLKVQFSNITKSLYSRCRKELDVWWDLCQASNVEREDTVNRICTAAATRDDVLDLTQQEIAKLGVRVEQWKLVFQLINERHQLIQRMAEFERNASDPKRLFQSSF</sequence>
<reference evidence="1" key="1">
    <citation type="submission" date="2022-07" db="EMBL/GenBank/DDBJ databases">
        <title>Phylogenomic reconstructions and comparative analyses of Kickxellomycotina fungi.</title>
        <authorList>
            <person name="Reynolds N.K."/>
            <person name="Stajich J.E."/>
            <person name="Barry K."/>
            <person name="Grigoriev I.V."/>
            <person name="Crous P."/>
            <person name="Smith M.E."/>
        </authorList>
    </citation>
    <scope>NUCLEOTIDE SEQUENCE</scope>
    <source>
        <strain evidence="1">RSA 1196</strain>
    </source>
</reference>
<organism evidence="1 2">
    <name type="scientific">Dispira parvispora</name>
    <dbReference type="NCBI Taxonomy" id="1520584"/>
    <lineage>
        <taxon>Eukaryota</taxon>
        <taxon>Fungi</taxon>
        <taxon>Fungi incertae sedis</taxon>
        <taxon>Zoopagomycota</taxon>
        <taxon>Kickxellomycotina</taxon>
        <taxon>Dimargaritomycetes</taxon>
        <taxon>Dimargaritales</taxon>
        <taxon>Dimargaritaceae</taxon>
        <taxon>Dispira</taxon>
    </lineage>
</organism>
<dbReference type="Pfam" id="PF03999">
    <property type="entry name" value="MAP65_ASE1"/>
    <property type="match status" value="1"/>
</dbReference>
<dbReference type="Proteomes" id="UP001150925">
    <property type="component" value="Unassembled WGS sequence"/>
</dbReference>
<proteinExistence type="predicted"/>
<accession>A0A9W8AP45</accession>
<dbReference type="GO" id="GO:0008017">
    <property type="term" value="F:microtubule binding"/>
    <property type="evidence" value="ECO:0007669"/>
    <property type="project" value="InterPro"/>
</dbReference>
<feature type="non-terminal residue" evidence="1">
    <location>
        <position position="426"/>
    </location>
</feature>
<dbReference type="GO" id="GO:1990023">
    <property type="term" value="C:mitotic spindle midzone"/>
    <property type="evidence" value="ECO:0007669"/>
    <property type="project" value="TreeGrafter"/>
</dbReference>
<name>A0A9W8AP45_9FUNG</name>
<dbReference type="GO" id="GO:0005737">
    <property type="term" value="C:cytoplasm"/>
    <property type="evidence" value="ECO:0007669"/>
    <property type="project" value="TreeGrafter"/>
</dbReference>
<evidence type="ECO:0000313" key="2">
    <source>
        <dbReference type="Proteomes" id="UP001150925"/>
    </source>
</evidence>
<protein>
    <submittedName>
        <fullName evidence="1">Uncharacterized protein</fullName>
    </submittedName>
</protein>
<dbReference type="PANTHER" id="PTHR19321:SF41">
    <property type="entry name" value="FASCETTO-RELATED"/>
    <property type="match status" value="1"/>
</dbReference>
<evidence type="ECO:0000313" key="1">
    <source>
        <dbReference type="EMBL" id="KAJ1954021.1"/>
    </source>
</evidence>
<dbReference type="InterPro" id="IPR007145">
    <property type="entry name" value="MAP65_Ase1_PRC1"/>
</dbReference>
<keyword evidence="2" id="KW-1185">Reference proteome</keyword>